<dbReference type="InterPro" id="IPR000524">
    <property type="entry name" value="Tscrpt_reg_HTH_GntR"/>
</dbReference>
<keyword evidence="7" id="KW-1185">Reference proteome</keyword>
<feature type="compositionally biased region" description="Basic and acidic residues" evidence="4">
    <location>
        <begin position="31"/>
        <end position="51"/>
    </location>
</feature>
<dbReference type="RefSeq" id="WP_381088279.1">
    <property type="nucleotide sequence ID" value="NZ_JBHUDX010000083.1"/>
</dbReference>
<evidence type="ECO:0000313" key="6">
    <source>
        <dbReference type="EMBL" id="MFD1661803.1"/>
    </source>
</evidence>
<comment type="caution">
    <text evidence="6">The sequence shown here is derived from an EMBL/GenBank/DDBJ whole genome shotgun (WGS) entry which is preliminary data.</text>
</comment>
<dbReference type="InterPro" id="IPR036390">
    <property type="entry name" value="WH_DNA-bd_sf"/>
</dbReference>
<evidence type="ECO:0000313" key="7">
    <source>
        <dbReference type="Proteomes" id="UP001597261"/>
    </source>
</evidence>
<evidence type="ECO:0000256" key="3">
    <source>
        <dbReference type="ARBA" id="ARBA00023163"/>
    </source>
</evidence>
<evidence type="ECO:0000259" key="5">
    <source>
        <dbReference type="PROSITE" id="PS50949"/>
    </source>
</evidence>
<dbReference type="SUPFAM" id="SSF46785">
    <property type="entry name" value="Winged helix' DNA-binding domain"/>
    <property type="match status" value="1"/>
</dbReference>
<protein>
    <submittedName>
        <fullName evidence="6">GntR family transcriptional regulator</fullName>
    </submittedName>
</protein>
<evidence type="ECO:0000256" key="1">
    <source>
        <dbReference type="ARBA" id="ARBA00023015"/>
    </source>
</evidence>
<dbReference type="Proteomes" id="UP001597261">
    <property type="component" value="Unassembled WGS sequence"/>
</dbReference>
<name>A0ABW4IXZ7_9ACTN</name>
<dbReference type="InterPro" id="IPR036388">
    <property type="entry name" value="WH-like_DNA-bd_sf"/>
</dbReference>
<sequence>MWSRTDSTRLRLATGRCGHSPHHPFRAPLPRPRDEPPYRRIATDPPGELRDGTIPPGERPPGERQLAAHFRVSRETVRRAPQILRHGGAGRHRPPEITDLVTEAQRRPPVYEFTLPAAG</sequence>
<dbReference type="Pfam" id="PF00392">
    <property type="entry name" value="GntR"/>
    <property type="match status" value="1"/>
</dbReference>
<keyword evidence="2" id="KW-0238">DNA-binding</keyword>
<organism evidence="6 7">
    <name type="scientific">Streptomyces caeni</name>
    <dbReference type="NCBI Taxonomy" id="2307231"/>
    <lineage>
        <taxon>Bacteria</taxon>
        <taxon>Bacillati</taxon>
        <taxon>Actinomycetota</taxon>
        <taxon>Actinomycetes</taxon>
        <taxon>Kitasatosporales</taxon>
        <taxon>Streptomycetaceae</taxon>
        <taxon>Streptomyces</taxon>
    </lineage>
</organism>
<dbReference type="PROSITE" id="PS50949">
    <property type="entry name" value="HTH_GNTR"/>
    <property type="match status" value="1"/>
</dbReference>
<evidence type="ECO:0000256" key="4">
    <source>
        <dbReference type="SAM" id="MobiDB-lite"/>
    </source>
</evidence>
<feature type="domain" description="HTH gntR-type" evidence="5">
    <location>
        <begin position="35"/>
        <end position="104"/>
    </location>
</feature>
<keyword evidence="3" id="KW-0804">Transcription</keyword>
<feature type="region of interest" description="Disordered" evidence="4">
    <location>
        <begin position="1"/>
        <end position="96"/>
    </location>
</feature>
<gene>
    <name evidence="6" type="ORF">ACFSL4_27335</name>
</gene>
<proteinExistence type="predicted"/>
<evidence type="ECO:0000256" key="2">
    <source>
        <dbReference type="ARBA" id="ARBA00023125"/>
    </source>
</evidence>
<keyword evidence="1" id="KW-0805">Transcription regulation</keyword>
<dbReference type="Gene3D" id="1.10.10.10">
    <property type="entry name" value="Winged helix-like DNA-binding domain superfamily/Winged helix DNA-binding domain"/>
    <property type="match status" value="1"/>
</dbReference>
<accession>A0ABW4IXZ7</accession>
<dbReference type="EMBL" id="JBHUDX010000083">
    <property type="protein sequence ID" value="MFD1661803.1"/>
    <property type="molecule type" value="Genomic_DNA"/>
</dbReference>
<reference evidence="7" key="1">
    <citation type="journal article" date="2019" name="Int. J. Syst. Evol. Microbiol.">
        <title>The Global Catalogue of Microorganisms (GCM) 10K type strain sequencing project: providing services to taxonomists for standard genome sequencing and annotation.</title>
        <authorList>
            <consortium name="The Broad Institute Genomics Platform"/>
            <consortium name="The Broad Institute Genome Sequencing Center for Infectious Disease"/>
            <person name="Wu L."/>
            <person name="Ma J."/>
        </authorList>
    </citation>
    <scope>NUCLEOTIDE SEQUENCE [LARGE SCALE GENOMIC DNA]</scope>
    <source>
        <strain evidence="7">CGMCC 1.12470</strain>
    </source>
</reference>